<organism evidence="1">
    <name type="scientific">mine drainage metagenome</name>
    <dbReference type="NCBI Taxonomy" id="410659"/>
    <lineage>
        <taxon>unclassified sequences</taxon>
        <taxon>metagenomes</taxon>
        <taxon>ecological metagenomes</taxon>
    </lineage>
</organism>
<reference evidence="1" key="1">
    <citation type="submission" date="2016-10" db="EMBL/GenBank/DDBJ databases">
        <title>Sequence of Gallionella enrichment culture.</title>
        <authorList>
            <person name="Poehlein A."/>
            <person name="Muehling M."/>
            <person name="Daniel R."/>
        </authorList>
    </citation>
    <scope>NUCLEOTIDE SEQUENCE</scope>
</reference>
<evidence type="ECO:0000313" key="1">
    <source>
        <dbReference type="EMBL" id="OIQ77018.1"/>
    </source>
</evidence>
<dbReference type="EMBL" id="MLJW01001716">
    <property type="protein sequence ID" value="OIQ77018.1"/>
    <property type="molecule type" value="Genomic_DNA"/>
</dbReference>
<protein>
    <submittedName>
        <fullName evidence="1">Uncharacterized protein</fullName>
    </submittedName>
</protein>
<proteinExistence type="predicted"/>
<dbReference type="AlphaFoldDB" id="A0A1J5Q110"/>
<sequence length="415" mass="44906">MADFTALGRAHAAGFAGGERRHVVVQQEAVAVLPAQSVDDLRILVGTQRGHGQRLGFATGEQRAAMGARQHRGADADGTHGAGIAAVDARFAGKNLVAHDARLHVEENAVDLGTIHLHAIGCECGLHGSVRLAQRMGARLFLGDLVGGVQALASQRLDTVDQRLILFRSSPVPRRLAAVAHEVVDGIDRCLELLVTEHHGLEHHVFGELIRLTLDHEHGGFGAGNDQIEARIGQFGAAGVQHEFTVDVADARCAHRAVEWQAGDGKRGAGGQQSGNIGIDVGIDRQHMDDHLDFVEKAFGKQRTDRAVDQPRGQRFVLAGAAFTLEKTAGNATRCVGLFDVIDGQREKILPRLGRARADYRGEHHGIVHIEQHGTAGLAGDFARFHRDLMASPLEGFDNFVEHDRLLVWMRTRAR</sequence>
<comment type="caution">
    <text evidence="1">The sequence shown here is derived from an EMBL/GenBank/DDBJ whole genome shotgun (WGS) entry which is preliminary data.</text>
</comment>
<accession>A0A1J5Q110</accession>
<name>A0A1J5Q110_9ZZZZ</name>
<gene>
    <name evidence="1" type="ORF">GALL_412960</name>
</gene>